<dbReference type="Pfam" id="PF08669">
    <property type="entry name" value="GCV_T_C"/>
    <property type="match status" value="1"/>
</dbReference>
<dbReference type="InterPro" id="IPR006076">
    <property type="entry name" value="FAD-dep_OxRdtase"/>
</dbReference>
<dbReference type="SUPFAM" id="SSF103025">
    <property type="entry name" value="Folate-binding domain"/>
    <property type="match status" value="1"/>
</dbReference>
<dbReference type="Gene3D" id="2.40.30.110">
    <property type="entry name" value="Aminomethyltransferase beta-barrel domains"/>
    <property type="match status" value="1"/>
</dbReference>
<dbReference type="Gene3D" id="3.30.9.10">
    <property type="entry name" value="D-Amino Acid Oxidase, subunit A, domain 2"/>
    <property type="match status" value="2"/>
</dbReference>
<dbReference type="SUPFAM" id="SSF101790">
    <property type="entry name" value="Aminomethyltransferase beta-barrel domain"/>
    <property type="match status" value="1"/>
</dbReference>
<gene>
    <name evidence="5" type="ORF">Cfor_02194</name>
</gene>
<dbReference type="PANTHER" id="PTHR43757">
    <property type="entry name" value="AMINOMETHYLTRANSFERASE"/>
    <property type="match status" value="1"/>
</dbReference>
<dbReference type="Gene3D" id="3.30.70.1400">
    <property type="entry name" value="Aminomethyltransferase beta-barrel domains"/>
    <property type="match status" value="1"/>
</dbReference>
<dbReference type="InterPro" id="IPR036188">
    <property type="entry name" value="FAD/NAD-bd_sf"/>
</dbReference>
<evidence type="ECO:0000259" key="3">
    <source>
        <dbReference type="Pfam" id="PF01571"/>
    </source>
</evidence>
<comment type="caution">
    <text evidence="5">The sequence shown here is derived from an EMBL/GenBank/DDBJ whole genome shotgun (WGS) entry which is preliminary data.</text>
</comment>
<feature type="domain" description="Aminomethyltransferase C-terminal" evidence="4">
    <location>
        <begin position="810"/>
        <end position="894"/>
    </location>
</feature>
<accession>A0A6L2QAN3</accession>
<dbReference type="FunCoup" id="A0A6L2QAN3">
    <property type="interactions" value="128"/>
</dbReference>
<evidence type="ECO:0000256" key="1">
    <source>
        <dbReference type="ARBA" id="ARBA00008609"/>
    </source>
</evidence>
<dbReference type="EMBL" id="BLKM01000832">
    <property type="protein sequence ID" value="GFG38887.1"/>
    <property type="molecule type" value="Genomic_DNA"/>
</dbReference>
<dbReference type="OrthoDB" id="498204at2759"/>
<dbReference type="SUPFAM" id="SSF51905">
    <property type="entry name" value="FAD/NAD(P)-binding domain"/>
    <property type="match status" value="1"/>
</dbReference>
<dbReference type="InterPro" id="IPR029043">
    <property type="entry name" value="GcvT/YgfZ_C"/>
</dbReference>
<dbReference type="Gene3D" id="3.30.1360.120">
    <property type="entry name" value="Probable tRNA modification gtpase trme, domain 1"/>
    <property type="match status" value="1"/>
</dbReference>
<feature type="domain" description="GCVT N-terminal" evidence="3">
    <location>
        <begin position="478"/>
        <end position="789"/>
    </location>
</feature>
<comment type="similarity">
    <text evidence="1">Belongs to the GcvT family.</text>
</comment>
<evidence type="ECO:0008006" key="7">
    <source>
        <dbReference type="Google" id="ProtNLM"/>
    </source>
</evidence>
<organism evidence="5 6">
    <name type="scientific">Coptotermes formosanus</name>
    <name type="common">Formosan subterranean termite</name>
    <dbReference type="NCBI Taxonomy" id="36987"/>
    <lineage>
        <taxon>Eukaryota</taxon>
        <taxon>Metazoa</taxon>
        <taxon>Ecdysozoa</taxon>
        <taxon>Arthropoda</taxon>
        <taxon>Hexapoda</taxon>
        <taxon>Insecta</taxon>
        <taxon>Pterygota</taxon>
        <taxon>Neoptera</taxon>
        <taxon>Polyneoptera</taxon>
        <taxon>Dictyoptera</taxon>
        <taxon>Blattodea</taxon>
        <taxon>Blattoidea</taxon>
        <taxon>Termitoidae</taxon>
        <taxon>Rhinotermitidae</taxon>
        <taxon>Coptotermes</taxon>
    </lineage>
</organism>
<dbReference type="InParanoid" id="A0A6L2QAN3"/>
<dbReference type="GO" id="GO:0005739">
    <property type="term" value="C:mitochondrion"/>
    <property type="evidence" value="ECO:0007669"/>
    <property type="project" value="TreeGrafter"/>
</dbReference>
<dbReference type="Pfam" id="PF01266">
    <property type="entry name" value="DAO"/>
    <property type="match status" value="1"/>
</dbReference>
<dbReference type="InterPro" id="IPR028896">
    <property type="entry name" value="GcvT/YgfZ/DmdA"/>
</dbReference>
<reference evidence="6" key="1">
    <citation type="submission" date="2020-01" db="EMBL/GenBank/DDBJ databases">
        <title>Draft genome sequence of the Termite Coptotermes fromosanus.</title>
        <authorList>
            <person name="Itakura S."/>
            <person name="Yosikawa Y."/>
            <person name="Umezawa K."/>
        </authorList>
    </citation>
    <scope>NUCLEOTIDE SEQUENCE [LARGE SCALE GENOMIC DNA]</scope>
</reference>
<protein>
    <recommendedName>
        <fullName evidence="7">Sarcosine dehydrogenase, mitochondrial</fullName>
    </recommendedName>
</protein>
<dbReference type="PANTHER" id="PTHR43757:SF11">
    <property type="entry name" value="SARCOSINE DEHYDROGENASE"/>
    <property type="match status" value="1"/>
</dbReference>
<sequence>MTVLFSQELVAVFPECAVRETNTLIKVRSVLNQQVAKWAVLDKCISRKFWLILQVRPVRIEKRSSGILRLEQRPFASEQQSEEPAPIVAAESPHVEPPPRVPESADVVIMGGGTAGCHTLYQLVKRGVKAILLERGKLSSGTTWQSAGILWRLRPDDVMTQLLNSTRDLLMQLETETGVDPGWVNNGGLFIASTKERLDEYRRLATMGVSFGIESSILDPEETKKIFPLIDADVIQGSLYSPGDGVVDPSKLSNALTQFAIKGGAQVCLCYQGVYTVQGVWSREVVAMVGLHLPLVPMKHAYVVTESIPEVQGLPNIRDHDASIYFRVQDQSLCMGGYEINPIVLEKVPQDFEFSLYELDWIVFSRHMRGAVNLIPVFETAGIKGTVCGPESFTPDHKPLLGEDPRLHGLYHNCGYNAAGTMLGGGCGDQLAQWIVQGRPDLHMFDYDISHESYATNYDIVFPHDEDLAGRNFRQGPFHQELVDAGCVFEERQGWERPGWFSPKGPAPVPQYDWYGSYGTPRNSDVRYENMLKADHTFGFSKSHQTIGEECLACREQVALFDMSHLGKLYMCGPDAQKAADWLFTANTRHPIGRTVYTCLLNTRAGVEADVTVSAIETGTGGLADPIFKGRGFYIVTNGLSAYHTWAHIHYILSEKNFKVGLTDLSEKIGVLSVQGPKSLDVLQPLVNVSLSDEEFPYSTTQLIQVAGHLCRAVRFSLVGELGWELHIPWDSCSAVYKAIWEHGKKYDLKHAGYRALHSLSSEKGYRLWNADLRTDDNPLEAGMDFVCRDDGDYVGKDALDLIKQKGLKKKLAFFQLQEQIPIWGLEAIWRDDQVVGYLRRGEYGYALGASIGQGYVRHPDDRRVTSEFLQSGRYQVEVMGNRYDATVYFNSPFDPNGKRQLGIYDEQLPIRQ</sequence>
<dbReference type="InterPro" id="IPR006222">
    <property type="entry name" value="GCVT_N"/>
</dbReference>
<keyword evidence="6" id="KW-1185">Reference proteome</keyword>
<proteinExistence type="inferred from homology"/>
<dbReference type="SUPFAM" id="SSF54373">
    <property type="entry name" value="FAD-linked reductases, C-terminal domain"/>
    <property type="match status" value="1"/>
</dbReference>
<dbReference type="Gene3D" id="3.50.50.60">
    <property type="entry name" value="FAD/NAD(P)-binding domain"/>
    <property type="match status" value="2"/>
</dbReference>
<dbReference type="AlphaFoldDB" id="A0A6L2QAN3"/>
<dbReference type="Pfam" id="PF01571">
    <property type="entry name" value="GCV_T"/>
    <property type="match status" value="1"/>
</dbReference>
<dbReference type="InterPro" id="IPR013977">
    <property type="entry name" value="GcvT_C"/>
</dbReference>
<dbReference type="Proteomes" id="UP000502823">
    <property type="component" value="Unassembled WGS sequence"/>
</dbReference>
<evidence type="ECO:0000259" key="4">
    <source>
        <dbReference type="Pfam" id="PF08669"/>
    </source>
</evidence>
<name>A0A6L2QAN3_COPFO</name>
<evidence type="ECO:0000313" key="5">
    <source>
        <dbReference type="EMBL" id="GFG38887.1"/>
    </source>
</evidence>
<evidence type="ECO:0000313" key="6">
    <source>
        <dbReference type="Proteomes" id="UP000502823"/>
    </source>
</evidence>
<dbReference type="InterPro" id="IPR027266">
    <property type="entry name" value="TrmE/GcvT-like"/>
</dbReference>
<evidence type="ECO:0000259" key="2">
    <source>
        <dbReference type="Pfam" id="PF01266"/>
    </source>
</evidence>
<feature type="domain" description="FAD dependent oxidoreductase" evidence="2">
    <location>
        <begin position="106"/>
        <end position="434"/>
    </location>
</feature>
<dbReference type="FunFam" id="2.40.30.110:FF:000008">
    <property type="entry name" value="Sarcosine dehydrogenase"/>
    <property type="match status" value="1"/>
</dbReference>